<dbReference type="RefSeq" id="WP_281370022.1">
    <property type="nucleotide sequence ID" value="NZ_JACBZS010000001.1"/>
</dbReference>
<accession>A0A7Z0DAP9</accession>
<evidence type="ECO:0000313" key="2">
    <source>
        <dbReference type="EMBL" id="NYI72047.1"/>
    </source>
</evidence>
<dbReference type="AlphaFoldDB" id="A0A7Z0DAP9"/>
<name>A0A7Z0DAP9_9ACTN</name>
<reference evidence="2 3" key="1">
    <citation type="submission" date="2020-07" db="EMBL/GenBank/DDBJ databases">
        <title>Sequencing the genomes of 1000 actinobacteria strains.</title>
        <authorList>
            <person name="Klenk H.-P."/>
        </authorList>
    </citation>
    <scope>NUCLEOTIDE SEQUENCE [LARGE SCALE GENOMIC DNA]</scope>
    <source>
        <strain evidence="2 3">DSM 103164</strain>
    </source>
</reference>
<keyword evidence="1" id="KW-0812">Transmembrane</keyword>
<dbReference type="Proteomes" id="UP000527616">
    <property type="component" value="Unassembled WGS sequence"/>
</dbReference>
<evidence type="ECO:0000256" key="1">
    <source>
        <dbReference type="SAM" id="Phobius"/>
    </source>
</evidence>
<gene>
    <name evidence="2" type="ORF">GGQ54_002607</name>
</gene>
<comment type="caution">
    <text evidence="2">The sequence shown here is derived from an EMBL/GenBank/DDBJ whole genome shotgun (WGS) entry which is preliminary data.</text>
</comment>
<keyword evidence="1" id="KW-1133">Transmembrane helix</keyword>
<keyword evidence="3" id="KW-1185">Reference proteome</keyword>
<proteinExistence type="predicted"/>
<feature type="transmembrane region" description="Helical" evidence="1">
    <location>
        <begin position="7"/>
        <end position="30"/>
    </location>
</feature>
<protein>
    <submittedName>
        <fullName evidence="2">Putative membrane protein</fullName>
    </submittedName>
</protein>
<evidence type="ECO:0000313" key="3">
    <source>
        <dbReference type="Proteomes" id="UP000527616"/>
    </source>
</evidence>
<dbReference type="EMBL" id="JACBZS010000001">
    <property type="protein sequence ID" value="NYI72047.1"/>
    <property type="molecule type" value="Genomic_DNA"/>
</dbReference>
<sequence>MPRVPTPVLAALAVVAVLIFLAVAGGLYWLSLDQPMEPVTLQPG</sequence>
<keyword evidence="1" id="KW-0472">Membrane</keyword>
<organism evidence="2 3">
    <name type="scientific">Naumannella cuiyingiana</name>
    <dbReference type="NCBI Taxonomy" id="1347891"/>
    <lineage>
        <taxon>Bacteria</taxon>
        <taxon>Bacillati</taxon>
        <taxon>Actinomycetota</taxon>
        <taxon>Actinomycetes</taxon>
        <taxon>Propionibacteriales</taxon>
        <taxon>Propionibacteriaceae</taxon>
        <taxon>Naumannella</taxon>
    </lineage>
</organism>